<dbReference type="AlphaFoldDB" id="A0A939J691"/>
<name>A0A939J691_9HYPH</name>
<evidence type="ECO:0000313" key="3">
    <source>
        <dbReference type="Proteomes" id="UP000664096"/>
    </source>
</evidence>
<evidence type="ECO:0000313" key="2">
    <source>
        <dbReference type="EMBL" id="MBN9673482.1"/>
    </source>
</evidence>
<comment type="caution">
    <text evidence="2">The sequence shown here is derived from an EMBL/GenBank/DDBJ whole genome shotgun (WGS) entry which is preliminary data.</text>
</comment>
<feature type="compositionally biased region" description="Low complexity" evidence="1">
    <location>
        <begin position="60"/>
        <end position="78"/>
    </location>
</feature>
<evidence type="ECO:0000256" key="1">
    <source>
        <dbReference type="SAM" id="MobiDB-lite"/>
    </source>
</evidence>
<proteinExistence type="predicted"/>
<feature type="region of interest" description="Disordered" evidence="1">
    <location>
        <begin position="58"/>
        <end position="80"/>
    </location>
</feature>
<reference evidence="2" key="1">
    <citation type="submission" date="2020-12" db="EMBL/GenBank/DDBJ databases">
        <title>Oil enriched cultivation method for isolating marine PHA-producing bacteria.</title>
        <authorList>
            <person name="Zheng W."/>
            <person name="Yu S."/>
            <person name="Huang Y."/>
        </authorList>
    </citation>
    <scope>NUCLEOTIDE SEQUENCE</scope>
    <source>
        <strain evidence="2">SY-2-12</strain>
    </source>
</reference>
<gene>
    <name evidence="2" type="ORF">JF539_24200</name>
</gene>
<accession>A0A939J691</accession>
<dbReference type="Proteomes" id="UP000664096">
    <property type="component" value="Unassembled WGS sequence"/>
</dbReference>
<organism evidence="2 3">
    <name type="scientific">Roseibium aggregatum</name>
    <dbReference type="NCBI Taxonomy" id="187304"/>
    <lineage>
        <taxon>Bacteria</taxon>
        <taxon>Pseudomonadati</taxon>
        <taxon>Pseudomonadota</taxon>
        <taxon>Alphaproteobacteria</taxon>
        <taxon>Hyphomicrobiales</taxon>
        <taxon>Stappiaceae</taxon>
        <taxon>Roseibium</taxon>
    </lineage>
</organism>
<protein>
    <submittedName>
        <fullName evidence="2">Uncharacterized protein</fullName>
    </submittedName>
</protein>
<dbReference type="EMBL" id="JAEKJZ010000007">
    <property type="protein sequence ID" value="MBN9673482.1"/>
    <property type="molecule type" value="Genomic_DNA"/>
</dbReference>
<sequence length="117" mass="12279">MADRLLAEVGALQGVDEVEINRHAASVIVYYSTATGQLTSIMDLICSHCPKSSLNHRAETAAGPTAAAATPRTGDTPRGVQPKVARAVGEAVSRALVNTLINRALDRGLTTMKIGLR</sequence>